<protein>
    <submittedName>
        <fullName evidence="8">Alpha-amylase</fullName>
    </submittedName>
</protein>
<keyword evidence="3" id="KW-0378">Hydrolase</keyword>
<feature type="compositionally biased region" description="Basic and acidic residues" evidence="5">
    <location>
        <begin position="535"/>
        <end position="557"/>
    </location>
</feature>
<feature type="region of interest" description="Disordered" evidence="5">
    <location>
        <begin position="473"/>
        <end position="566"/>
    </location>
</feature>
<evidence type="ECO:0000256" key="2">
    <source>
        <dbReference type="ARBA" id="ARBA00022723"/>
    </source>
</evidence>
<evidence type="ECO:0000256" key="5">
    <source>
        <dbReference type="SAM" id="MobiDB-lite"/>
    </source>
</evidence>
<dbReference type="InterPro" id="IPR013780">
    <property type="entry name" value="Glyco_hydro_b"/>
</dbReference>
<dbReference type="SUPFAM" id="SSF51011">
    <property type="entry name" value="Glycosyl hydrolase domain"/>
    <property type="match status" value="1"/>
</dbReference>
<dbReference type="SUPFAM" id="SSF51445">
    <property type="entry name" value="(Trans)glycosidases"/>
    <property type="match status" value="1"/>
</dbReference>
<dbReference type="CDD" id="cd11353">
    <property type="entry name" value="AmyAc_euk_bac_CMD_like"/>
    <property type="match status" value="1"/>
</dbReference>
<feature type="domain" description="Glycosyl hydrolase family 13 catalytic" evidence="7">
    <location>
        <begin position="7"/>
        <end position="362"/>
    </location>
</feature>
<comment type="cofactor">
    <cofactor evidence="1">
        <name>Ca(2+)</name>
        <dbReference type="ChEBI" id="CHEBI:29108"/>
    </cofactor>
</comment>
<evidence type="ECO:0000313" key="8">
    <source>
        <dbReference type="EMBL" id="RRK31896.1"/>
    </source>
</evidence>
<reference evidence="8" key="1">
    <citation type="submission" date="2018-10" db="EMBL/GenBank/DDBJ databases">
        <title>Schaedlerella arabinophila gen. nov. sp. nov., isolated from the mouse intestinal tract and comparative analysis with the genome of the closely related altered Schaedler flora strain ASF502.</title>
        <authorList>
            <person name="Miyake S."/>
            <person name="Soh M."/>
            <person name="Seedorf H."/>
        </authorList>
    </citation>
    <scope>NUCLEOTIDE SEQUENCE [LARGE SCALE GENOMIC DNA]</scope>
    <source>
        <strain evidence="8">DSM 106076</strain>
    </source>
</reference>
<evidence type="ECO:0000256" key="1">
    <source>
        <dbReference type="ARBA" id="ARBA00001913"/>
    </source>
</evidence>
<feature type="compositionally biased region" description="Basic and acidic residues" evidence="5">
    <location>
        <begin position="492"/>
        <end position="502"/>
    </location>
</feature>
<organism evidence="8 9">
    <name type="scientific">Schaedlerella arabinosiphila</name>
    <dbReference type="NCBI Taxonomy" id="2044587"/>
    <lineage>
        <taxon>Bacteria</taxon>
        <taxon>Bacillati</taxon>
        <taxon>Bacillota</taxon>
        <taxon>Clostridia</taxon>
        <taxon>Lachnospirales</taxon>
        <taxon>Lachnospiraceae</taxon>
        <taxon>Schaedlerella</taxon>
    </lineage>
</organism>
<dbReference type="Gene3D" id="2.60.40.1180">
    <property type="entry name" value="Golgi alpha-mannosidase II"/>
    <property type="match status" value="1"/>
</dbReference>
<dbReference type="Pfam" id="PF00128">
    <property type="entry name" value="Alpha-amylase"/>
    <property type="match status" value="1"/>
</dbReference>
<dbReference type="EMBL" id="RHJS01000002">
    <property type="protein sequence ID" value="RRK31896.1"/>
    <property type="molecule type" value="Genomic_DNA"/>
</dbReference>
<dbReference type="InterPro" id="IPR006047">
    <property type="entry name" value="GH13_cat_dom"/>
</dbReference>
<dbReference type="Proteomes" id="UP000274920">
    <property type="component" value="Unassembled WGS sequence"/>
</dbReference>
<keyword evidence="4" id="KW-0326">Glycosidase</keyword>
<gene>
    <name evidence="8" type="ORF">EBB54_11340</name>
</gene>
<dbReference type="Pfam" id="PF22026">
    <property type="entry name" value="Alpha-amylase_C_2"/>
    <property type="match status" value="1"/>
</dbReference>
<dbReference type="SMART" id="SM00632">
    <property type="entry name" value="Aamy_C"/>
    <property type="match status" value="1"/>
</dbReference>
<evidence type="ECO:0000256" key="3">
    <source>
        <dbReference type="ARBA" id="ARBA00022801"/>
    </source>
</evidence>
<dbReference type="GO" id="GO:0005975">
    <property type="term" value="P:carbohydrate metabolic process"/>
    <property type="evidence" value="ECO:0007669"/>
    <property type="project" value="InterPro"/>
</dbReference>
<dbReference type="AlphaFoldDB" id="A0A3R8LYE9"/>
<feature type="domain" description="Alpha-amylase C-terminal" evidence="6">
    <location>
        <begin position="374"/>
        <end position="449"/>
    </location>
</feature>
<dbReference type="InterPro" id="IPR031319">
    <property type="entry name" value="A-amylase_C"/>
</dbReference>
<dbReference type="PANTHER" id="PTHR10357">
    <property type="entry name" value="ALPHA-AMYLASE FAMILY MEMBER"/>
    <property type="match status" value="1"/>
</dbReference>
<evidence type="ECO:0000256" key="4">
    <source>
        <dbReference type="ARBA" id="ARBA00023295"/>
    </source>
</evidence>
<dbReference type="PANTHER" id="PTHR10357:SF210">
    <property type="entry name" value="MALTODEXTRIN GLUCOSIDASE"/>
    <property type="match status" value="1"/>
</dbReference>
<dbReference type="GO" id="GO:0016798">
    <property type="term" value="F:hydrolase activity, acting on glycosyl bonds"/>
    <property type="evidence" value="ECO:0007669"/>
    <property type="project" value="UniProtKB-KW"/>
</dbReference>
<dbReference type="GO" id="GO:0046872">
    <property type="term" value="F:metal ion binding"/>
    <property type="evidence" value="ECO:0007669"/>
    <property type="project" value="UniProtKB-KW"/>
</dbReference>
<evidence type="ECO:0000259" key="7">
    <source>
        <dbReference type="SMART" id="SM00642"/>
    </source>
</evidence>
<proteinExistence type="predicted"/>
<keyword evidence="2" id="KW-0479">Metal-binding</keyword>
<evidence type="ECO:0000313" key="9">
    <source>
        <dbReference type="Proteomes" id="UP000274920"/>
    </source>
</evidence>
<dbReference type="InterPro" id="IPR017853">
    <property type="entry name" value="GH"/>
</dbReference>
<comment type="caution">
    <text evidence="8">The sequence shown here is derived from an EMBL/GenBank/DDBJ whole genome shotgun (WGS) entry which is preliminary data.</text>
</comment>
<keyword evidence="9" id="KW-1185">Reference proteome</keyword>
<sequence length="623" mass="68949">MAWYDEAVFYHIYPLGLTGAPKENPYGEPEHRLNTLLPWIAHIREIGCNALYIGPLFESVGHGYETTDYKKLDSRLGTNEDLTGFVAECHRQGIKVILDGVFNHTGRDFFAFQDIKKNRENSAYKDWYCNVNFWGNNSFNDGFSYENWGGYDLLVKLNQHNPAVKDYICDVIRFWVSEFDIDGIRLDAADVLDFNYMQALRHTANEVKPDFWLMGEVIHGDYTRWVNEGTLHSVTNYNLHKALYSGHNEHNYFEIAHTVKRLYGMGGNRPDGLKLYNFVDNHDVERIYTRLNNKAHFTPVHILLYTLPGVPSVYYGSEFGIEGKKERFSDDSLRPALNLSDYADAAKDNSFTRLIGALGRTRQNTPALSYGEYNELLLTNRQYAFSRNYNGQSVVVTVNNDDSDYTMTVSAGNAAEYIGALSGEKVSVNGGRITVNVKANSGEIWVPAEEDGAKTAADAGFTGLDVKDAAGEVSSAGKKAEETSGKNAAEAAGRDAVSEKAPAENIPEYGTQKKAENQAESGKKADEAAQGNGHVGKEAAESTPKKKTADQASDEKASASAGGNVSGADAAYDEAFEKGKIAGLQEAILAIMGKNGPITDQMRRDVTDNVYHDSLINWIKSFH</sequence>
<accession>A0A3R8LYE9</accession>
<feature type="compositionally biased region" description="Basic and acidic residues" evidence="5">
    <location>
        <begin position="511"/>
        <end position="527"/>
    </location>
</feature>
<dbReference type="RefSeq" id="WP_125127479.1">
    <property type="nucleotide sequence ID" value="NZ_RHJS01000002.1"/>
</dbReference>
<dbReference type="InterPro" id="IPR054174">
    <property type="entry name" value="Alpha-amylase-like_C"/>
</dbReference>
<evidence type="ECO:0000259" key="6">
    <source>
        <dbReference type="SMART" id="SM00632"/>
    </source>
</evidence>
<dbReference type="SMART" id="SM00642">
    <property type="entry name" value="Aamy"/>
    <property type="match status" value="1"/>
</dbReference>
<dbReference type="Gene3D" id="3.20.20.80">
    <property type="entry name" value="Glycosidases"/>
    <property type="match status" value="1"/>
</dbReference>
<name>A0A3R8LYE9_9FIRM</name>